<evidence type="ECO:0000256" key="7">
    <source>
        <dbReference type="RuleBase" id="RU000589"/>
    </source>
</evidence>
<evidence type="ECO:0000313" key="11">
    <source>
        <dbReference type="Proteomes" id="UP000682877"/>
    </source>
</evidence>
<keyword evidence="11" id="KW-1185">Reference proteome</keyword>
<dbReference type="InterPro" id="IPR000070">
    <property type="entry name" value="Pectinesterase_cat"/>
</dbReference>
<dbReference type="InterPro" id="IPR035513">
    <property type="entry name" value="Invertase/methylesterase_inhib"/>
</dbReference>
<organism evidence="10 11">
    <name type="scientific">Arabidopsis arenosa</name>
    <name type="common">Sand rock-cress</name>
    <name type="synonym">Cardaminopsis arenosa</name>
    <dbReference type="NCBI Taxonomy" id="38785"/>
    <lineage>
        <taxon>Eukaryota</taxon>
        <taxon>Viridiplantae</taxon>
        <taxon>Streptophyta</taxon>
        <taxon>Embryophyta</taxon>
        <taxon>Tracheophyta</taxon>
        <taxon>Spermatophyta</taxon>
        <taxon>Magnoliopsida</taxon>
        <taxon>eudicotyledons</taxon>
        <taxon>Gunneridae</taxon>
        <taxon>Pentapetalae</taxon>
        <taxon>rosids</taxon>
        <taxon>malvids</taxon>
        <taxon>Brassicales</taxon>
        <taxon>Brassicaceae</taxon>
        <taxon>Camelineae</taxon>
        <taxon>Arabidopsis</taxon>
    </lineage>
</organism>
<dbReference type="InterPro" id="IPR006501">
    <property type="entry name" value="Pectinesterase_inhib_dom"/>
</dbReference>
<dbReference type="GO" id="GO:0004857">
    <property type="term" value="F:enzyme inhibitor activity"/>
    <property type="evidence" value="ECO:0007669"/>
    <property type="project" value="InterPro"/>
</dbReference>
<reference evidence="10" key="1">
    <citation type="submission" date="2021-01" db="EMBL/GenBank/DDBJ databases">
        <authorList>
            <person name="Bezrukov I."/>
        </authorList>
    </citation>
    <scope>NUCLEOTIDE SEQUENCE</scope>
</reference>
<evidence type="ECO:0000256" key="4">
    <source>
        <dbReference type="ARBA" id="ARBA00022801"/>
    </source>
</evidence>
<dbReference type="Gene3D" id="2.160.20.10">
    <property type="entry name" value="Single-stranded right-handed beta-helix, Pectin lyase-like"/>
    <property type="match status" value="1"/>
</dbReference>
<comment type="similarity">
    <text evidence="3">In the C-terminal section; belongs to the pectinesterase family.</text>
</comment>
<evidence type="ECO:0000313" key="10">
    <source>
        <dbReference type="EMBL" id="CAE6140704.1"/>
    </source>
</evidence>
<gene>
    <name evidence="10" type="ORF">AARE701A_LOCUS17048</name>
</gene>
<evidence type="ECO:0000259" key="9">
    <source>
        <dbReference type="SMART" id="SM00856"/>
    </source>
</evidence>
<dbReference type="SUPFAM" id="SSF101148">
    <property type="entry name" value="Plant invertase/pectin methylesterase inhibitor"/>
    <property type="match status" value="1"/>
</dbReference>
<dbReference type="PROSITE" id="PS00503">
    <property type="entry name" value="PECTINESTERASE_2"/>
    <property type="match status" value="1"/>
</dbReference>
<dbReference type="EMBL" id="LR999456">
    <property type="protein sequence ID" value="CAE6140704.1"/>
    <property type="molecule type" value="Genomic_DNA"/>
</dbReference>
<comment type="catalytic activity">
    <reaction evidence="7">
        <text>[(1-&gt;4)-alpha-D-galacturonosyl methyl ester](n) + n H2O = [(1-&gt;4)-alpha-D-galacturonosyl](n) + n methanol + n H(+)</text>
        <dbReference type="Rhea" id="RHEA:22380"/>
        <dbReference type="Rhea" id="RHEA-COMP:14570"/>
        <dbReference type="Rhea" id="RHEA-COMP:14573"/>
        <dbReference type="ChEBI" id="CHEBI:15377"/>
        <dbReference type="ChEBI" id="CHEBI:15378"/>
        <dbReference type="ChEBI" id="CHEBI:17790"/>
        <dbReference type="ChEBI" id="CHEBI:140522"/>
        <dbReference type="ChEBI" id="CHEBI:140523"/>
        <dbReference type="EC" id="3.1.1.11"/>
    </reaction>
</comment>
<dbReference type="GO" id="GO:0045490">
    <property type="term" value="P:pectin catabolic process"/>
    <property type="evidence" value="ECO:0007669"/>
    <property type="project" value="UniProtKB-UniRule"/>
</dbReference>
<dbReference type="Proteomes" id="UP000682877">
    <property type="component" value="Chromosome 6"/>
</dbReference>
<accession>A0A8S2APW4</accession>
<keyword evidence="5 7" id="KW-0063">Aspartyl esterase</keyword>
<dbReference type="GO" id="GO:0042545">
    <property type="term" value="P:cell wall modification"/>
    <property type="evidence" value="ECO:0007669"/>
    <property type="project" value="UniProtKB-UniRule"/>
</dbReference>
<dbReference type="CDD" id="cd15798">
    <property type="entry name" value="PMEI-like_3"/>
    <property type="match status" value="1"/>
</dbReference>
<keyword evidence="4 7" id="KW-0378">Hydrolase</keyword>
<evidence type="ECO:0000256" key="5">
    <source>
        <dbReference type="ARBA" id="ARBA00023085"/>
    </source>
</evidence>
<protein>
    <recommendedName>
        <fullName evidence="7">Pectinesterase</fullName>
        <ecNumber evidence="7">3.1.1.11</ecNumber>
    </recommendedName>
</protein>
<keyword evidence="8" id="KW-1133">Transmembrane helix</keyword>
<evidence type="ECO:0000256" key="3">
    <source>
        <dbReference type="ARBA" id="ARBA00007786"/>
    </source>
</evidence>
<evidence type="ECO:0000256" key="8">
    <source>
        <dbReference type="SAM" id="Phobius"/>
    </source>
</evidence>
<keyword evidence="8" id="KW-0472">Membrane</keyword>
<evidence type="ECO:0000256" key="2">
    <source>
        <dbReference type="ARBA" id="ARBA00006027"/>
    </source>
</evidence>
<dbReference type="Gene3D" id="1.20.140.40">
    <property type="entry name" value="Invertase/pectin methylesterase inhibitor family protein"/>
    <property type="match status" value="1"/>
</dbReference>
<proteinExistence type="inferred from homology"/>
<feature type="active site" evidence="6">
    <location>
        <position position="369"/>
    </location>
</feature>
<dbReference type="FunFam" id="2.160.20.10:FF:000001">
    <property type="entry name" value="Pectinesterase"/>
    <property type="match status" value="1"/>
</dbReference>
<name>A0A8S2APW4_ARAAE</name>
<evidence type="ECO:0000256" key="1">
    <source>
        <dbReference type="ARBA" id="ARBA00005184"/>
    </source>
</evidence>
<dbReference type="InterPro" id="IPR011050">
    <property type="entry name" value="Pectin_lyase_fold/virulence"/>
</dbReference>
<feature type="transmembrane region" description="Helical" evidence="8">
    <location>
        <begin position="12"/>
        <end position="30"/>
    </location>
</feature>
<dbReference type="PANTHER" id="PTHR31707">
    <property type="entry name" value="PECTINESTERASE"/>
    <property type="match status" value="1"/>
</dbReference>
<comment type="similarity">
    <text evidence="2">In the N-terminal section; belongs to the PMEI family.</text>
</comment>
<dbReference type="Pfam" id="PF04043">
    <property type="entry name" value="PMEI"/>
    <property type="match status" value="1"/>
</dbReference>
<dbReference type="Pfam" id="PF01095">
    <property type="entry name" value="Pectinesterase"/>
    <property type="match status" value="1"/>
</dbReference>
<dbReference type="AlphaFoldDB" id="A0A8S2APW4"/>
<dbReference type="InterPro" id="IPR012334">
    <property type="entry name" value="Pectin_lyas_fold"/>
</dbReference>
<dbReference type="GO" id="GO:0030599">
    <property type="term" value="F:pectinesterase activity"/>
    <property type="evidence" value="ECO:0007669"/>
    <property type="project" value="UniProtKB-UniRule"/>
</dbReference>
<dbReference type="InterPro" id="IPR033131">
    <property type="entry name" value="Pectinesterase_Asp_AS"/>
</dbReference>
<comment type="pathway">
    <text evidence="1 7">Glycan metabolism; pectin degradation; 2-dehydro-3-deoxy-D-gluconate from pectin: step 1/5.</text>
</comment>
<dbReference type="NCBIfam" id="TIGR01614">
    <property type="entry name" value="PME_inhib"/>
    <property type="match status" value="1"/>
</dbReference>
<dbReference type="SUPFAM" id="SSF51126">
    <property type="entry name" value="Pectin lyase-like"/>
    <property type="match status" value="1"/>
</dbReference>
<feature type="domain" description="Pectinesterase inhibitor" evidence="9">
    <location>
        <begin position="25"/>
        <end position="177"/>
    </location>
</feature>
<dbReference type="EC" id="3.1.1.11" evidence="7"/>
<evidence type="ECO:0000256" key="6">
    <source>
        <dbReference type="PROSITE-ProRule" id="PRU10040"/>
    </source>
</evidence>
<keyword evidence="8" id="KW-0812">Transmembrane</keyword>
<sequence length="531" mass="59531">MKNPIREKPIHIIFKLLPLIFFIIFLSTVVSSHSPSYTTHKTHRLTETKTIPELIIADLNLTILKVNLASSNFSDLQTHLGPNLTHCERCAFEDCLGLLDDTISDLQTAISKLQSSSLEFNDVSLLLSNAMTDQDTCLDGFSTSDNENNNDMMYELPENLKENILDISNDLSNSLDMLQMISGKNPTPESSEVDVEYPSWVSENDKRLLEAPVQEITNFNLSVAIDGTGNFTTINAAVSAAPNKSDTRFIIYIKGGEYFENVELPKKKTMIMFIGDGIGKTVIKANRSRIDGWSTFQTATVGVKGKGFIAKDISFVNFAGLAKEQAVALRSGSDHSAFYRCEFDGYQDTLYVHSAKQFYRECDIYGTIDFIFGNAAVVFQNCSLYARRPNPKQKIAFTAQSRNQSDQPTGISIIHSRILAAPDLIPVKENFTAYLGRPWRKYSRTVIIKSFIDDLIHPAGWLEWRNDFALETLYYGEYMNEGPGANMTNRVTWPGFRRIENETEATQFTVGPFIDGSTWLNSTGIPFSLGF</sequence>
<dbReference type="SMART" id="SM00856">
    <property type="entry name" value="PMEI"/>
    <property type="match status" value="1"/>
</dbReference>